<evidence type="ECO:0000313" key="3">
    <source>
        <dbReference type="EMBL" id="SDR18744.1"/>
    </source>
</evidence>
<reference evidence="4" key="1">
    <citation type="submission" date="2016-10" db="EMBL/GenBank/DDBJ databases">
        <authorList>
            <person name="Varghese N."/>
            <person name="Submissions S."/>
        </authorList>
    </citation>
    <scope>NUCLEOTIDE SEQUENCE [LARGE SCALE GENOMIC DNA]</scope>
    <source>
        <strain evidence="4">DSM 45459</strain>
    </source>
</reference>
<organism evidence="3 4">
    <name type="scientific">Actinopolyspora saharensis</name>
    <dbReference type="NCBI Taxonomy" id="995062"/>
    <lineage>
        <taxon>Bacteria</taxon>
        <taxon>Bacillati</taxon>
        <taxon>Actinomycetota</taxon>
        <taxon>Actinomycetes</taxon>
        <taxon>Actinopolysporales</taxon>
        <taxon>Actinopolysporaceae</taxon>
        <taxon>Actinopolyspora</taxon>
    </lineage>
</organism>
<gene>
    <name evidence="3" type="ORF">SAMN04489718_4009</name>
</gene>
<keyword evidence="4" id="KW-1185">Reference proteome</keyword>
<feature type="signal peptide" evidence="2">
    <location>
        <begin position="1"/>
        <end position="30"/>
    </location>
</feature>
<evidence type="ECO:0000256" key="2">
    <source>
        <dbReference type="SAM" id="SignalP"/>
    </source>
</evidence>
<feature type="compositionally biased region" description="Basic and acidic residues" evidence="1">
    <location>
        <begin position="245"/>
        <end position="264"/>
    </location>
</feature>
<dbReference type="InterPro" id="IPR029046">
    <property type="entry name" value="LolA/LolB/LppX"/>
</dbReference>
<name>A0A1H1GZZ3_9ACTN</name>
<dbReference type="RefSeq" id="WP_092526767.1">
    <property type="nucleotide sequence ID" value="NZ_FNKO01000002.1"/>
</dbReference>
<dbReference type="OrthoDB" id="4822274at2"/>
<evidence type="ECO:0000256" key="1">
    <source>
        <dbReference type="SAM" id="MobiDB-lite"/>
    </source>
</evidence>
<protein>
    <recommendedName>
        <fullName evidence="5">Outer membrane lipoprotein-sorting protein</fullName>
    </recommendedName>
</protein>
<keyword evidence="2" id="KW-0732">Signal</keyword>
<evidence type="ECO:0000313" key="4">
    <source>
        <dbReference type="Proteomes" id="UP000199301"/>
    </source>
</evidence>
<dbReference type="PANTHER" id="PTHR37507">
    <property type="entry name" value="SPORULATION PROTEIN YDCC"/>
    <property type="match status" value="1"/>
</dbReference>
<dbReference type="Proteomes" id="UP000199301">
    <property type="component" value="Unassembled WGS sequence"/>
</dbReference>
<feature type="region of interest" description="Disordered" evidence="1">
    <location>
        <begin position="232"/>
        <end position="276"/>
    </location>
</feature>
<accession>A0A1H1GZZ3</accession>
<dbReference type="STRING" id="995062.SAMN04489718_4009"/>
<dbReference type="PANTHER" id="PTHR37507:SF2">
    <property type="entry name" value="SPORULATION PROTEIN YDCC"/>
    <property type="match status" value="1"/>
</dbReference>
<dbReference type="SUPFAM" id="SSF89392">
    <property type="entry name" value="Prokaryotic lipoproteins and lipoprotein localization factors"/>
    <property type="match status" value="1"/>
</dbReference>
<dbReference type="Gene3D" id="2.50.20.10">
    <property type="entry name" value="Lipoprotein localisation LolA/LolB/LppX"/>
    <property type="match status" value="1"/>
</dbReference>
<dbReference type="AlphaFoldDB" id="A0A1H1GZZ3"/>
<proteinExistence type="predicted"/>
<dbReference type="InterPro" id="IPR052944">
    <property type="entry name" value="Sporulation_related"/>
</dbReference>
<sequence length="365" mass="38349">MRRKSIALTASAGVAAGALGLTSLALPAGAQDPNLPRATAEELVSSVLDADAPAMAGRVTVDNDLGLGALPGTGDAGEFLSAGEQSLRVWSDGQRAHRMSVQQDDGEITVVDDGSTLWKWDSAERTVVKHPDVRQRAESGTGQADPSELARSIVGKLRDSSSVTVDGTTNVAGRDAYELVLEPKPGERTKLSEVRVAVDAEHRIPLRVEVGTNDSPEPALRAGFSRIDFGSQDPGLFRFTPPENARVRTADPDGRAERHGDAHQGAENLAPRTKGAGWDTVVTTRVPAQALRGAQQDSGDRDNRSQQSGGNLRGLLERAGEPVNGSWGRGWAVDTSVGSAVITSDGRVVAGAVPRQVLIEALKEA</sequence>
<feature type="chain" id="PRO_5011621583" description="Outer membrane lipoprotein-sorting protein" evidence="2">
    <location>
        <begin position="31"/>
        <end position="365"/>
    </location>
</feature>
<dbReference type="EMBL" id="FNKO01000002">
    <property type="protein sequence ID" value="SDR18744.1"/>
    <property type="molecule type" value="Genomic_DNA"/>
</dbReference>
<evidence type="ECO:0008006" key="5">
    <source>
        <dbReference type="Google" id="ProtNLM"/>
    </source>
</evidence>
<feature type="region of interest" description="Disordered" evidence="1">
    <location>
        <begin position="290"/>
        <end position="321"/>
    </location>
</feature>